<dbReference type="Proteomes" id="UP001373714">
    <property type="component" value="Unassembled WGS sequence"/>
</dbReference>
<organism evidence="2 3">
    <name type="scientific">Orbilia blumenaviensis</name>
    <dbReference type="NCBI Taxonomy" id="1796055"/>
    <lineage>
        <taxon>Eukaryota</taxon>
        <taxon>Fungi</taxon>
        <taxon>Dikarya</taxon>
        <taxon>Ascomycota</taxon>
        <taxon>Pezizomycotina</taxon>
        <taxon>Orbiliomycetes</taxon>
        <taxon>Orbiliales</taxon>
        <taxon>Orbiliaceae</taxon>
        <taxon>Orbilia</taxon>
    </lineage>
</organism>
<dbReference type="EMBL" id="JAVHNS010000006">
    <property type="protein sequence ID" value="KAK6352262.1"/>
    <property type="molecule type" value="Genomic_DNA"/>
</dbReference>
<evidence type="ECO:0000256" key="1">
    <source>
        <dbReference type="SAM" id="MobiDB-lite"/>
    </source>
</evidence>
<accession>A0AAV9V024</accession>
<keyword evidence="3" id="KW-1185">Reference proteome</keyword>
<proteinExistence type="predicted"/>
<evidence type="ECO:0000313" key="3">
    <source>
        <dbReference type="Proteomes" id="UP001373714"/>
    </source>
</evidence>
<evidence type="ECO:0000313" key="2">
    <source>
        <dbReference type="EMBL" id="KAK6352262.1"/>
    </source>
</evidence>
<protein>
    <submittedName>
        <fullName evidence="2">Uncharacterized protein</fullName>
    </submittedName>
</protein>
<sequence length="212" mass="23596">MPSSDGRISSTIKSLLCCSILRRTQSTLSIHSEEETTNENEEVLIDAPVANLSLSGPETSKDNDITPVHTNRPIAPTKYPTQSPIAIALPLFPDSPETPSPLIQPPAMFSPATMFRLSLCHEDIYSLRHLLSQSPSMGTYRAVLPQIYEILRREEIRYLFNTEDDGDYVIVGEKVRFCEEILEVAYWDADAGGDRRLAGWVERGLGGVVECE</sequence>
<gene>
    <name evidence="2" type="ORF">TWF730_009093</name>
</gene>
<name>A0AAV9V024_9PEZI</name>
<comment type="caution">
    <text evidence="2">The sequence shown here is derived from an EMBL/GenBank/DDBJ whole genome shotgun (WGS) entry which is preliminary data.</text>
</comment>
<dbReference type="AlphaFoldDB" id="A0AAV9V024"/>
<feature type="region of interest" description="Disordered" evidence="1">
    <location>
        <begin position="53"/>
        <end position="77"/>
    </location>
</feature>
<reference evidence="2 3" key="1">
    <citation type="submission" date="2019-10" db="EMBL/GenBank/DDBJ databases">
        <authorList>
            <person name="Palmer J.M."/>
        </authorList>
    </citation>
    <scope>NUCLEOTIDE SEQUENCE [LARGE SCALE GENOMIC DNA]</scope>
    <source>
        <strain evidence="2 3">TWF730</strain>
    </source>
</reference>